<dbReference type="GO" id="GO:0051213">
    <property type="term" value="F:dioxygenase activity"/>
    <property type="evidence" value="ECO:0007669"/>
    <property type="project" value="UniProtKB-KW"/>
</dbReference>
<organism evidence="6 7">
    <name type="scientific">Bradyrhizobium erythrophlei</name>
    <dbReference type="NCBI Taxonomy" id="1437360"/>
    <lineage>
        <taxon>Bacteria</taxon>
        <taxon>Pseudomonadati</taxon>
        <taxon>Pseudomonadota</taxon>
        <taxon>Alphaproteobacteria</taxon>
        <taxon>Hyphomicrobiales</taxon>
        <taxon>Nitrobacteraceae</taxon>
        <taxon>Bradyrhizobium</taxon>
    </lineage>
</organism>
<feature type="transmembrane region" description="Helical" evidence="4">
    <location>
        <begin position="288"/>
        <end position="309"/>
    </location>
</feature>
<dbReference type="InterPro" id="IPR027443">
    <property type="entry name" value="IPNS-like_sf"/>
</dbReference>
<reference evidence="6 7" key="1">
    <citation type="submission" date="2016-11" db="EMBL/GenBank/DDBJ databases">
        <authorList>
            <person name="Jaros S."/>
            <person name="Januszkiewicz K."/>
            <person name="Wedrychowicz H."/>
        </authorList>
    </citation>
    <scope>NUCLEOTIDE SEQUENCE [LARGE SCALE GENOMIC DNA]</scope>
    <source>
        <strain evidence="6 7">GAS138</strain>
    </source>
</reference>
<comment type="similarity">
    <text evidence="1">Belongs to the aspartyl/asparaginyl beta-hydroxylase family.</text>
</comment>
<keyword evidence="4" id="KW-0812">Transmembrane</keyword>
<keyword evidence="4" id="KW-1133">Transmembrane helix</keyword>
<keyword evidence="2" id="KW-0223">Dioxygenase</keyword>
<sequence length="310" mass="35642">MVMRLFAPQFLVVWAFLGSAIAVHFRGKVRLGFWRQVSDHSTIMAPYNVLMYMFSAVPNQPILRLDSVPELTLLRDNWRVIREEALALFAQGQIKAADKYNDWGFNSFFRTGWKRFYLKWYEQALPSAVANCPKTVALLNAIPTVKGAMFANLPSGGRLVQHRDPYAGSLRYHLGLLVPKTPGECRIFIDGEPYSWREGEGLLFDETYLHYAENTTSDDRIILFCDVERPLRTRAMTAVNRWVSRHIINESATQNVEGERVGWLNRIFGYIYQVRLVGKRMKAWNKRVYYAVKYLLIGGILAAFLATAFA</sequence>
<feature type="transmembrane region" description="Helical" evidence="4">
    <location>
        <begin position="6"/>
        <end position="25"/>
    </location>
</feature>
<dbReference type="InterPro" id="IPR051821">
    <property type="entry name" value="Asp/Asn_beta-hydroxylase"/>
</dbReference>
<dbReference type="Gene3D" id="2.60.120.330">
    <property type="entry name" value="B-lactam Antibiotic, Isopenicillin N Synthase, Chain"/>
    <property type="match status" value="1"/>
</dbReference>
<dbReference type="SUPFAM" id="SSF51197">
    <property type="entry name" value="Clavaminate synthase-like"/>
    <property type="match status" value="1"/>
</dbReference>
<dbReference type="PANTHER" id="PTHR46332">
    <property type="entry name" value="ASPARTATE BETA-HYDROXYLASE DOMAIN-CONTAINING PROTEIN 2"/>
    <property type="match status" value="1"/>
</dbReference>
<evidence type="ECO:0000256" key="3">
    <source>
        <dbReference type="ARBA" id="ARBA00023002"/>
    </source>
</evidence>
<name>A0A1M5WJX4_9BRAD</name>
<evidence type="ECO:0000259" key="5">
    <source>
        <dbReference type="Pfam" id="PF05118"/>
    </source>
</evidence>
<dbReference type="RefSeq" id="WP_079604971.1">
    <property type="nucleotide sequence ID" value="NZ_LT670817.1"/>
</dbReference>
<keyword evidence="4" id="KW-0472">Membrane</keyword>
<dbReference type="AlphaFoldDB" id="A0A1M5WJX4"/>
<dbReference type="OrthoDB" id="21665at2"/>
<evidence type="ECO:0000256" key="2">
    <source>
        <dbReference type="ARBA" id="ARBA00022964"/>
    </source>
</evidence>
<dbReference type="PANTHER" id="PTHR46332:SF5">
    <property type="entry name" value="ASPARTATE BETA-HYDROXYLASE DOMAIN CONTAINING 2"/>
    <property type="match status" value="1"/>
</dbReference>
<feature type="domain" description="Aspartyl/asparaginy/proline hydroxylase" evidence="5">
    <location>
        <begin position="76"/>
        <end position="230"/>
    </location>
</feature>
<evidence type="ECO:0000313" key="6">
    <source>
        <dbReference type="EMBL" id="SHH87484.1"/>
    </source>
</evidence>
<proteinExistence type="inferred from homology"/>
<dbReference type="EMBL" id="LT670817">
    <property type="protein sequence ID" value="SHH87484.1"/>
    <property type="molecule type" value="Genomic_DNA"/>
</dbReference>
<dbReference type="Pfam" id="PF05118">
    <property type="entry name" value="Asp_Arg_Hydrox"/>
    <property type="match status" value="1"/>
</dbReference>
<evidence type="ECO:0000313" key="7">
    <source>
        <dbReference type="Proteomes" id="UP000189796"/>
    </source>
</evidence>
<evidence type="ECO:0000256" key="4">
    <source>
        <dbReference type="SAM" id="Phobius"/>
    </source>
</evidence>
<dbReference type="InterPro" id="IPR007803">
    <property type="entry name" value="Asp/Arg/Pro-Hydrxlase"/>
</dbReference>
<protein>
    <submittedName>
        <fullName evidence="6">Beta-hydroxylase</fullName>
    </submittedName>
</protein>
<dbReference type="Proteomes" id="UP000189796">
    <property type="component" value="Chromosome I"/>
</dbReference>
<evidence type="ECO:0000256" key="1">
    <source>
        <dbReference type="ARBA" id="ARBA00007730"/>
    </source>
</evidence>
<keyword evidence="3" id="KW-0560">Oxidoreductase</keyword>
<gene>
    <name evidence="6" type="ORF">SAMN05443248_6612</name>
</gene>
<accession>A0A1M5WJX4</accession>